<sequence length="72" mass="8674">EGKTGISDIDVIEKNHRFIWKESAEGQELPWELALAKKYWERLFKEYAICDLSRYLKNQVAMRWRTQKEVTV</sequence>
<dbReference type="EMBL" id="CP045896">
    <property type="protein sequence ID" value="QQP50054.1"/>
    <property type="molecule type" value="Genomic_DNA"/>
</dbReference>
<feature type="non-terminal residue" evidence="1">
    <location>
        <position position="72"/>
    </location>
</feature>
<feature type="non-terminal residue" evidence="1">
    <location>
        <position position="1"/>
    </location>
</feature>
<accession>A0A7T8HHI4</accession>
<evidence type="ECO:0000313" key="1">
    <source>
        <dbReference type="EMBL" id="QQP50054.1"/>
    </source>
</evidence>
<name>A0A7T8HHI4_CALRO</name>
<protein>
    <submittedName>
        <fullName evidence="1">Protein FRA10AC1like</fullName>
    </submittedName>
</protein>
<organism evidence="1 2">
    <name type="scientific">Caligus rogercresseyi</name>
    <name type="common">Sea louse</name>
    <dbReference type="NCBI Taxonomy" id="217165"/>
    <lineage>
        <taxon>Eukaryota</taxon>
        <taxon>Metazoa</taxon>
        <taxon>Ecdysozoa</taxon>
        <taxon>Arthropoda</taxon>
        <taxon>Crustacea</taxon>
        <taxon>Multicrustacea</taxon>
        <taxon>Hexanauplia</taxon>
        <taxon>Copepoda</taxon>
        <taxon>Siphonostomatoida</taxon>
        <taxon>Caligidae</taxon>
        <taxon>Caligus</taxon>
    </lineage>
</organism>
<dbReference type="Proteomes" id="UP000595437">
    <property type="component" value="Chromosome 7"/>
</dbReference>
<evidence type="ECO:0000313" key="2">
    <source>
        <dbReference type="Proteomes" id="UP000595437"/>
    </source>
</evidence>
<proteinExistence type="predicted"/>
<dbReference type="OrthoDB" id="197967at2759"/>
<reference evidence="2" key="1">
    <citation type="submission" date="2021-01" db="EMBL/GenBank/DDBJ databases">
        <title>Caligus Genome Assembly.</title>
        <authorList>
            <person name="Gallardo-Escarate C."/>
        </authorList>
    </citation>
    <scope>NUCLEOTIDE SEQUENCE [LARGE SCALE GENOMIC DNA]</scope>
</reference>
<dbReference type="AlphaFoldDB" id="A0A7T8HHI4"/>
<dbReference type="Pfam" id="PF09725">
    <property type="entry name" value="Fra10Ac1"/>
    <property type="match status" value="1"/>
</dbReference>
<dbReference type="InterPro" id="IPR019129">
    <property type="entry name" value="Folate-sensitive_fs_Fra10Ac1"/>
</dbReference>
<keyword evidence="2" id="KW-1185">Reference proteome</keyword>
<gene>
    <name evidence="1" type="ORF">FKW44_010924</name>
</gene>